<dbReference type="AlphaFoldDB" id="A0A7K0CZ45"/>
<sequence length="249" mass="26151">MRCAYTGKGNGPSGWFRRSCAYAGENSEDYGVRTKFAAELAALSEELGRLAELASHASERAAVGLARADLTAAYEALAADEELQTGFTACENRAVILLALEAPVARDLRQVVSAIRITDDLSRIGSLISAIAETAVRYFPETIAPDEVAEQLSDIGTATAALIAATNAAIAAPPGKGDVLAPPGPALADLRAEVQARIAAPDWAHGHVVATDLGLLMHHYERCAEHCARIGGLINFFHTGTPMSLESAE</sequence>
<dbReference type="GO" id="GO:0006817">
    <property type="term" value="P:phosphate ion transport"/>
    <property type="evidence" value="ECO:0007669"/>
    <property type="project" value="UniProtKB-KW"/>
</dbReference>
<dbReference type="Proteomes" id="UP000438448">
    <property type="component" value="Unassembled WGS sequence"/>
</dbReference>
<organism evidence="3 4">
    <name type="scientific">Nocardia macrotermitis</name>
    <dbReference type="NCBI Taxonomy" id="2585198"/>
    <lineage>
        <taxon>Bacteria</taxon>
        <taxon>Bacillati</taxon>
        <taxon>Actinomycetota</taxon>
        <taxon>Actinomycetes</taxon>
        <taxon>Mycobacteriales</taxon>
        <taxon>Nocardiaceae</taxon>
        <taxon>Nocardia</taxon>
    </lineage>
</organism>
<dbReference type="OrthoDB" id="9814256at2"/>
<name>A0A7K0CZ45_9NOCA</name>
<dbReference type="PANTHER" id="PTHR42930:SF3">
    <property type="entry name" value="PHOSPHATE-SPECIFIC TRANSPORT SYSTEM ACCESSORY PROTEIN PHOU"/>
    <property type="match status" value="1"/>
</dbReference>
<evidence type="ECO:0000313" key="3">
    <source>
        <dbReference type="EMBL" id="MQY18731.1"/>
    </source>
</evidence>
<dbReference type="InterPro" id="IPR028366">
    <property type="entry name" value="PhoU"/>
</dbReference>
<dbReference type="SUPFAM" id="SSF109755">
    <property type="entry name" value="PhoU-like"/>
    <property type="match status" value="1"/>
</dbReference>
<dbReference type="GO" id="GO:0045936">
    <property type="term" value="P:negative regulation of phosphate metabolic process"/>
    <property type="evidence" value="ECO:0007669"/>
    <property type="project" value="InterPro"/>
</dbReference>
<feature type="domain" description="PhoU" evidence="2">
    <location>
        <begin position="48"/>
        <end position="134"/>
    </location>
</feature>
<dbReference type="InterPro" id="IPR026022">
    <property type="entry name" value="PhoU_dom"/>
</dbReference>
<dbReference type="PANTHER" id="PTHR42930">
    <property type="entry name" value="PHOSPHATE-SPECIFIC TRANSPORT SYSTEM ACCESSORY PROTEIN PHOU"/>
    <property type="match status" value="1"/>
</dbReference>
<dbReference type="Pfam" id="PF01895">
    <property type="entry name" value="PhoU"/>
    <property type="match status" value="1"/>
</dbReference>
<keyword evidence="1" id="KW-0592">Phosphate transport</keyword>
<keyword evidence="4" id="KW-1185">Reference proteome</keyword>
<dbReference type="GO" id="GO:0030643">
    <property type="term" value="P:intracellular phosphate ion homeostasis"/>
    <property type="evidence" value="ECO:0007669"/>
    <property type="project" value="InterPro"/>
</dbReference>
<protein>
    <submittedName>
        <fullName evidence="3">Phosphate-specific transport system accessory protein PhoU</fullName>
    </submittedName>
</protein>
<gene>
    <name evidence="3" type="primary">phoU2_1</name>
    <name evidence="3" type="ORF">NRB20_18100</name>
</gene>
<reference evidence="3 4" key="1">
    <citation type="submission" date="2019-10" db="EMBL/GenBank/DDBJ databases">
        <title>Nocardia macrotermitis sp. nov. and Nocardia aurantia sp. nov., isolated from the gut of fungus growing-termite Macrotermes natalensis.</title>
        <authorList>
            <person name="Benndorf R."/>
            <person name="Schwitalla J."/>
            <person name="Martin K."/>
            <person name="De Beer W."/>
            <person name="Kaster A.-K."/>
            <person name="Vollmers J."/>
            <person name="Poulsen M."/>
            <person name="Beemelmanns C."/>
        </authorList>
    </citation>
    <scope>NUCLEOTIDE SEQUENCE [LARGE SCALE GENOMIC DNA]</scope>
    <source>
        <strain evidence="3 4">RB20</strain>
    </source>
</reference>
<accession>A0A7K0CZ45</accession>
<dbReference type="InterPro" id="IPR038078">
    <property type="entry name" value="PhoU-like_sf"/>
</dbReference>
<evidence type="ECO:0000256" key="1">
    <source>
        <dbReference type="ARBA" id="ARBA00022592"/>
    </source>
</evidence>
<keyword evidence="1" id="KW-0813">Transport</keyword>
<dbReference type="EMBL" id="WEGK01000003">
    <property type="protein sequence ID" value="MQY18731.1"/>
    <property type="molecule type" value="Genomic_DNA"/>
</dbReference>
<evidence type="ECO:0000313" key="4">
    <source>
        <dbReference type="Proteomes" id="UP000438448"/>
    </source>
</evidence>
<proteinExistence type="predicted"/>
<comment type="caution">
    <text evidence="3">The sequence shown here is derived from an EMBL/GenBank/DDBJ whole genome shotgun (WGS) entry which is preliminary data.</text>
</comment>
<dbReference type="Gene3D" id="1.20.58.220">
    <property type="entry name" value="Phosphate transport system protein phou homolog 2, domain 2"/>
    <property type="match status" value="1"/>
</dbReference>
<evidence type="ECO:0000259" key="2">
    <source>
        <dbReference type="Pfam" id="PF01895"/>
    </source>
</evidence>